<comment type="caution">
    <text evidence="1">The sequence shown here is derived from an EMBL/GenBank/DDBJ whole genome shotgun (WGS) entry which is preliminary data.</text>
</comment>
<reference evidence="1 2" key="1">
    <citation type="submission" date="2024-10" db="EMBL/GenBank/DDBJ databases">
        <title>Updated reference genomes for cyclostephanoid diatoms.</title>
        <authorList>
            <person name="Roberts W.R."/>
            <person name="Alverson A.J."/>
        </authorList>
    </citation>
    <scope>NUCLEOTIDE SEQUENCE [LARGE SCALE GENOMIC DNA]</scope>
    <source>
        <strain evidence="1 2">AJA232-27</strain>
    </source>
</reference>
<keyword evidence="2" id="KW-1185">Reference proteome</keyword>
<proteinExistence type="predicted"/>
<evidence type="ECO:0008006" key="3">
    <source>
        <dbReference type="Google" id="ProtNLM"/>
    </source>
</evidence>
<dbReference type="Proteomes" id="UP001530293">
    <property type="component" value="Unassembled WGS sequence"/>
</dbReference>
<protein>
    <recommendedName>
        <fullName evidence="3">Integrase catalytic domain-containing protein</fullName>
    </recommendedName>
</protein>
<dbReference type="Gene3D" id="3.30.420.10">
    <property type="entry name" value="Ribonuclease H-like superfamily/Ribonuclease H"/>
    <property type="match status" value="1"/>
</dbReference>
<dbReference type="EMBL" id="JALLBG020000140">
    <property type="protein sequence ID" value="KAL3762115.1"/>
    <property type="molecule type" value="Genomic_DNA"/>
</dbReference>
<dbReference type="SUPFAM" id="SSF53098">
    <property type="entry name" value="Ribonuclease H-like"/>
    <property type="match status" value="1"/>
</dbReference>
<name>A0ABD3MDC2_9STRA</name>
<dbReference type="InterPro" id="IPR036397">
    <property type="entry name" value="RNaseH_sf"/>
</dbReference>
<dbReference type="InterPro" id="IPR012337">
    <property type="entry name" value="RNaseH-like_sf"/>
</dbReference>
<gene>
    <name evidence="1" type="ORF">ACHAWU_001566</name>
</gene>
<sequence>MVLHVDAYVAGQYVGFEGSTTYLIACCGMCSFACVEPVAHGTATSFASAFMKIQLRFGFCHTFILDKDSKFLGVFKQTLDLLQINYHILAGDNHNPMLVKRINRYLNKGLKIMTNERGTVRVAMESILLLLYAWNSCPIPGTDISRSLVVVGREFTFPIDYSSNEHWKLTNTTPASVQSYSKDLAIRLEACREVAGLLVQEHRAWHRELVNARQPSPRTFTIGDIVFARRTVRSDAKYERVDKLAYAYTGPWKVTAILPGGSYSLAHCNRPSTTQKKHASDLSPYPLQLIPFQPLDGADSRYSTLYKAIIPNPFIEAGITGFDPPQPFQIPAQFTMVHTSPKAFIWPMLADFNQEVFGSESIDQNQFIDDLLDEAFQVSYTGPPPAAPIIPSPPIIPPLPSLIASIITSTDRLFFIAHKFGDANFYEWRLVQIDLNASMQLYPSCLQDGRFLVDFYLPHPSDIRFNATNQRYWLHYHQIDTPTAPSLTPLDSHLIKPSDSSVAYATRHHLVPCRRFVNISHQDTYICGPFDFAIINGRKSRDRIAQEQWDILAAHSSMFTNAIPSTTLPSYSIHVDQTFHITEQKVPFPVFTILDDIITPLSSIQL</sequence>
<dbReference type="AlphaFoldDB" id="A0ABD3MDC2"/>
<evidence type="ECO:0000313" key="2">
    <source>
        <dbReference type="Proteomes" id="UP001530293"/>
    </source>
</evidence>
<evidence type="ECO:0000313" key="1">
    <source>
        <dbReference type="EMBL" id="KAL3762115.1"/>
    </source>
</evidence>
<organism evidence="1 2">
    <name type="scientific">Discostella pseudostelligera</name>
    <dbReference type="NCBI Taxonomy" id="259834"/>
    <lineage>
        <taxon>Eukaryota</taxon>
        <taxon>Sar</taxon>
        <taxon>Stramenopiles</taxon>
        <taxon>Ochrophyta</taxon>
        <taxon>Bacillariophyta</taxon>
        <taxon>Coscinodiscophyceae</taxon>
        <taxon>Thalassiosirophycidae</taxon>
        <taxon>Stephanodiscales</taxon>
        <taxon>Stephanodiscaceae</taxon>
        <taxon>Discostella</taxon>
    </lineage>
</organism>
<accession>A0ABD3MDC2</accession>